<dbReference type="Gene3D" id="3.40.50.10810">
    <property type="entry name" value="Tandem AAA-ATPase domain"/>
    <property type="match status" value="1"/>
</dbReference>
<sequence length="627" mass="68697">MRAKPAFFSKTNVGPGSGPGTPINVCDALHAWKLLSFIKRESESNRLNSKRKKEDLARPMRLHTAVGAAPAQAGIGNPTATDDRLRPFDEVFGYTLEEAAMRHEAFEKGPRLASEADRELARVEALVEEVSGVNIKMMGGETVQGSMQRRTIGLGERLTVVKALTMGPDGFLHRCVTRKAPGNDNSGANLPGLNDETCQGDALAAAEDNTLTGSDAVTETELNRVAEVRLNMHQGTARAPPLADACKVIGIDPTKLEVSPKDHPLFRLKAHQVTGVMWMQQQEAGPIHGGILADDCGLGKTLQALTLIWSRAGRKRSETGRWGPTLIIAPTTVIPVWIREATHRFGDDLTLKLFYWSSEHATDKTVKNLTINDRDLILFLEKLDWKDPQTSRTIVLTSYETWSARTIVEAGKSTDPVAPEIEEAGEIQDRIGTSTSASRDKSRWNSSVAGQFLRVVLDEGHKAKNILSRVHQSIRLLNAKHVWVLTATPMLNQMIDLCGPLALLNNDGINVEARRELADSGGDALRVYLDAEEKYKADPNTDLSYLLSPKLFAAIAHRHFLGALSGFHGLPLVLRQIALARSNGDPVDPSTATGEDYERIGDDIPPMTFETIDLKYSTIAQQEHDEA</sequence>
<comment type="caution">
    <text evidence="5">The sequence shown here is derived from an EMBL/GenBank/DDBJ whole genome shotgun (WGS) entry which is preliminary data.</text>
</comment>
<evidence type="ECO:0000256" key="3">
    <source>
        <dbReference type="ARBA" id="ARBA00022840"/>
    </source>
</evidence>
<organism evidence="5 6">
    <name type="scientific">Aspergillus granulosus</name>
    <dbReference type="NCBI Taxonomy" id="176169"/>
    <lineage>
        <taxon>Eukaryota</taxon>
        <taxon>Fungi</taxon>
        <taxon>Dikarya</taxon>
        <taxon>Ascomycota</taxon>
        <taxon>Pezizomycotina</taxon>
        <taxon>Eurotiomycetes</taxon>
        <taxon>Eurotiomycetidae</taxon>
        <taxon>Eurotiales</taxon>
        <taxon>Aspergillaceae</taxon>
        <taxon>Aspergillus</taxon>
        <taxon>Aspergillus subgen. Nidulantes</taxon>
    </lineage>
</organism>
<evidence type="ECO:0000256" key="1">
    <source>
        <dbReference type="ARBA" id="ARBA00022741"/>
    </source>
</evidence>
<dbReference type="InterPro" id="IPR000330">
    <property type="entry name" value="SNF2_N"/>
</dbReference>
<evidence type="ECO:0000313" key="5">
    <source>
        <dbReference type="EMBL" id="KAL2801512.1"/>
    </source>
</evidence>
<dbReference type="GO" id="GO:0016787">
    <property type="term" value="F:hydrolase activity"/>
    <property type="evidence" value="ECO:0007669"/>
    <property type="project" value="UniProtKB-KW"/>
</dbReference>
<dbReference type="InterPro" id="IPR050628">
    <property type="entry name" value="SNF2_RAD54_helicase_TF"/>
</dbReference>
<evidence type="ECO:0000313" key="6">
    <source>
        <dbReference type="Proteomes" id="UP001610334"/>
    </source>
</evidence>
<gene>
    <name evidence="5" type="ORF">BJX63DRAFT_438778</name>
</gene>
<evidence type="ECO:0000256" key="2">
    <source>
        <dbReference type="ARBA" id="ARBA00022801"/>
    </source>
</evidence>
<keyword evidence="6" id="KW-1185">Reference proteome</keyword>
<protein>
    <submittedName>
        <fullName evidence="5">P-loop containing nucleoside triphosphate hydrolase protein</fullName>
    </submittedName>
</protein>
<dbReference type="Proteomes" id="UP001610334">
    <property type="component" value="Unassembled WGS sequence"/>
</dbReference>
<dbReference type="SMART" id="SM00487">
    <property type="entry name" value="DEXDc"/>
    <property type="match status" value="1"/>
</dbReference>
<proteinExistence type="predicted"/>
<dbReference type="InterPro" id="IPR027417">
    <property type="entry name" value="P-loop_NTPase"/>
</dbReference>
<dbReference type="Pfam" id="PF00176">
    <property type="entry name" value="SNF2-rel_dom"/>
    <property type="match status" value="1"/>
</dbReference>
<name>A0ABR4GRG6_9EURO</name>
<keyword evidence="1" id="KW-0547">Nucleotide-binding</keyword>
<feature type="domain" description="Helicase ATP-binding" evidence="4">
    <location>
        <begin position="281"/>
        <end position="507"/>
    </location>
</feature>
<dbReference type="EMBL" id="JBFXLT010000381">
    <property type="protein sequence ID" value="KAL2801512.1"/>
    <property type="molecule type" value="Genomic_DNA"/>
</dbReference>
<dbReference type="InterPro" id="IPR038718">
    <property type="entry name" value="SNF2-like_sf"/>
</dbReference>
<dbReference type="PANTHER" id="PTHR45626">
    <property type="entry name" value="TRANSCRIPTION TERMINATION FACTOR 2-RELATED"/>
    <property type="match status" value="1"/>
</dbReference>
<accession>A0ABR4GRG6</accession>
<reference evidence="5 6" key="1">
    <citation type="submission" date="2024-07" db="EMBL/GenBank/DDBJ databases">
        <title>Section-level genome sequencing and comparative genomics of Aspergillus sections Usti and Cavernicolus.</title>
        <authorList>
            <consortium name="Lawrence Berkeley National Laboratory"/>
            <person name="Nybo J.L."/>
            <person name="Vesth T.C."/>
            <person name="Theobald S."/>
            <person name="Frisvad J.C."/>
            <person name="Larsen T.O."/>
            <person name="Kjaerboelling I."/>
            <person name="Rothschild-Mancinelli K."/>
            <person name="Lyhne E.K."/>
            <person name="Kogle M.E."/>
            <person name="Barry K."/>
            <person name="Clum A."/>
            <person name="Na H."/>
            <person name="Ledsgaard L."/>
            <person name="Lin J."/>
            <person name="Lipzen A."/>
            <person name="Kuo A."/>
            <person name="Riley R."/>
            <person name="Mondo S."/>
            <person name="Labutti K."/>
            <person name="Haridas S."/>
            <person name="Pangalinan J."/>
            <person name="Salamov A.A."/>
            <person name="Simmons B.A."/>
            <person name="Magnuson J.K."/>
            <person name="Chen J."/>
            <person name="Drula E."/>
            <person name="Henrissat B."/>
            <person name="Wiebenga A."/>
            <person name="Lubbers R.J."/>
            <person name="Gomes A.C."/>
            <person name="Makela M.R."/>
            <person name="Stajich J."/>
            <person name="Grigoriev I.V."/>
            <person name="Mortensen U.H."/>
            <person name="De Vries R.P."/>
            <person name="Baker S.E."/>
            <person name="Andersen M.R."/>
        </authorList>
    </citation>
    <scope>NUCLEOTIDE SEQUENCE [LARGE SCALE GENOMIC DNA]</scope>
    <source>
        <strain evidence="5 6">CBS 588.65</strain>
    </source>
</reference>
<feature type="non-terminal residue" evidence="5">
    <location>
        <position position="627"/>
    </location>
</feature>
<keyword evidence="3" id="KW-0067">ATP-binding</keyword>
<dbReference type="PROSITE" id="PS51192">
    <property type="entry name" value="HELICASE_ATP_BIND_1"/>
    <property type="match status" value="1"/>
</dbReference>
<keyword evidence="2 5" id="KW-0378">Hydrolase</keyword>
<dbReference type="InterPro" id="IPR014001">
    <property type="entry name" value="Helicase_ATP-bd"/>
</dbReference>
<evidence type="ECO:0000259" key="4">
    <source>
        <dbReference type="PROSITE" id="PS51192"/>
    </source>
</evidence>
<dbReference type="SUPFAM" id="SSF52540">
    <property type="entry name" value="P-loop containing nucleoside triphosphate hydrolases"/>
    <property type="match status" value="1"/>
</dbReference>